<sequence>MLKSLEMFGFKSFADRTRFDFAPGVTCVVGPNGSGKSNVVDSIKWILGDQSAKSLRGKEMTDVIFNGAAGRKPSGFAEATLSFDNSTRFLGIEADEVQVGRRLYRSGESEYLINKSPSRLKDVRDLLMGTGTGAYSIIEQGRVDQLLQASNVNRRAVFEEAAGISRFKARKVDAQRKLERVDQNLLRLKDIVQELGGRLNTMRQQAKKASRYRKYSSELQELRVGFAADEYRELTTQLGAISQSHDGWQSEIDELKAKSSEIEKQQAALDIRLTTVEDALQESQQRTAANREAIAGFQATSRHQSGRRDELSAELQRLMSQQSNLTLRARDIAGELQQTLASLEDYEQNYEARNAALIAREQELSQFGQTLTDRLQQLEAAREQTLEAKQRVAVLGGRIATNDARIKTIEAALVEDEKRIGARQQELTAANSKLEVHHRELQNSQNRQTELRTRLTEERTRLEELSQARMDAEHAFNTHREQRTGWKARLQVLEDLESRNEGIGVGVREILTRARESHLTPWNQIRGSVADLLQVDLEHAALIEVALGSRSQLIVLEDADPLLEYLQGTACQISGRVGFLAVTDSTGQSAENGPSATVDLSDRPGVIARADQLVKSAATVPTLPAALLRDTWIVNSLKVALELAAGAGHGCRFVTLQGELLEADGRVYAGTFQGETTVVSRRSELRRLKTDLQRLDSRIEEAEQEFIQKQAELEACTVELRTLEAEQETHAETLAETKSAMLSQQMECERLERSVSDARESVVEKTNELETCRAERMAAAEALAKVESQLADEQQLIHNGERKVEQMEQELTARREQLSSDKLEMAKQEERLENLQSARSRLGEEQFQRDAHREEAVRRLQIVREKRDNLTLGLLNSTAALSEHALIQEGLSIDLAQREREREEVRAIRSQLSAEELKYRHALRELEERAHEQEMNRRDLRHQISNVEERLQEEFGVNVVEVAEQGVSAIQLYVDEARHEQTPETAASSEEEAGNDVDSVETETETASADDPEQHLDEAEKHLDADQEQNEEATIREPSESWEAQPPEVIVEIRKAIESRISTLRRKLKSIGNVSVDSLQELEDLESRHGKLSEQLQDLTDAKSSLEEIIRRINSESRRLFKETFEEIRGHFQGLFRKLFGGGDGDIILEDAEDILECGIDVVARPPGKELRSISLLSGGEKTLTAVAMLMALFQSRPSPFCILDEVDAALDDANIERYVGVIEEFQDTTQFIVITHAKRTMVGADVLYGVTMEESGVSKRMSVRFDDVSPDGHFKIRPHGDIDESETSSDAA</sequence>
<feature type="compositionally biased region" description="Basic and acidic residues" evidence="8">
    <location>
        <begin position="1273"/>
        <end position="1283"/>
    </location>
</feature>
<gene>
    <name evidence="10" type="primary">smc_3</name>
    <name evidence="7" type="synonym">smc</name>
    <name evidence="10" type="ORF">CA54_12550</name>
</gene>
<dbReference type="GO" id="GO:0005694">
    <property type="term" value="C:chromosome"/>
    <property type="evidence" value="ECO:0007669"/>
    <property type="project" value="InterPro"/>
</dbReference>
<dbReference type="GO" id="GO:0007062">
    <property type="term" value="P:sister chromatid cohesion"/>
    <property type="evidence" value="ECO:0007669"/>
    <property type="project" value="InterPro"/>
</dbReference>
<dbReference type="Pfam" id="PF06470">
    <property type="entry name" value="SMC_hinge"/>
    <property type="match status" value="1"/>
</dbReference>
<dbReference type="Gene3D" id="3.30.70.1620">
    <property type="match status" value="1"/>
</dbReference>
<reference evidence="10 11" key="1">
    <citation type="submission" date="2019-02" db="EMBL/GenBank/DDBJ databases">
        <title>Deep-cultivation of Planctomycetes and their phenomic and genomic characterization uncovers novel biology.</title>
        <authorList>
            <person name="Wiegand S."/>
            <person name="Jogler M."/>
            <person name="Boedeker C."/>
            <person name="Pinto D."/>
            <person name="Vollmers J."/>
            <person name="Rivas-Marin E."/>
            <person name="Kohn T."/>
            <person name="Peeters S.H."/>
            <person name="Heuer A."/>
            <person name="Rast P."/>
            <person name="Oberbeckmann S."/>
            <person name="Bunk B."/>
            <person name="Jeske O."/>
            <person name="Meyerdierks A."/>
            <person name="Storesund J.E."/>
            <person name="Kallscheuer N."/>
            <person name="Luecker S."/>
            <person name="Lage O.M."/>
            <person name="Pohl T."/>
            <person name="Merkel B.J."/>
            <person name="Hornburger P."/>
            <person name="Mueller R.-W."/>
            <person name="Bruemmer F."/>
            <person name="Labrenz M."/>
            <person name="Spormann A.M."/>
            <person name="Op Den Camp H."/>
            <person name="Overmann J."/>
            <person name="Amann R."/>
            <person name="Jetten M.S.M."/>
            <person name="Mascher T."/>
            <person name="Medema M.H."/>
            <person name="Devos D.P."/>
            <person name="Kaster A.-K."/>
            <person name="Ovreas L."/>
            <person name="Rohde M."/>
            <person name="Galperin M.Y."/>
            <person name="Jogler C."/>
        </authorList>
    </citation>
    <scope>NUCLEOTIDE SEQUENCE [LARGE SCALE GENOMIC DNA]</scope>
    <source>
        <strain evidence="10 11">CA54</strain>
    </source>
</reference>
<evidence type="ECO:0000313" key="11">
    <source>
        <dbReference type="Proteomes" id="UP000320735"/>
    </source>
</evidence>
<dbReference type="CDD" id="cd03278">
    <property type="entry name" value="ABC_SMC_barmotin"/>
    <property type="match status" value="1"/>
</dbReference>
<dbReference type="NCBIfam" id="TIGR02168">
    <property type="entry name" value="SMC_prok_B"/>
    <property type="match status" value="1"/>
</dbReference>
<comment type="function">
    <text evidence="7">Required for chromosome condensation and partitioning.</text>
</comment>
<feature type="coiled-coil region" evidence="7">
    <location>
        <begin position="685"/>
        <end position="845"/>
    </location>
</feature>
<feature type="coiled-coil region" evidence="7">
    <location>
        <begin position="1082"/>
        <end position="1116"/>
    </location>
</feature>
<feature type="coiled-coil region" evidence="7">
    <location>
        <begin position="427"/>
        <end position="482"/>
    </location>
</feature>
<dbReference type="FunFam" id="3.40.50.300:FF:000901">
    <property type="entry name" value="Chromosome partition protein Smc"/>
    <property type="match status" value="1"/>
</dbReference>
<dbReference type="SUPFAM" id="SSF75553">
    <property type="entry name" value="Smc hinge domain"/>
    <property type="match status" value="1"/>
</dbReference>
<dbReference type="InterPro" id="IPR027417">
    <property type="entry name" value="P-loop_NTPase"/>
</dbReference>
<dbReference type="GO" id="GO:0007059">
    <property type="term" value="P:chromosome segregation"/>
    <property type="evidence" value="ECO:0007669"/>
    <property type="project" value="UniProtKB-UniRule"/>
</dbReference>
<feature type="region of interest" description="Disordered" evidence="8">
    <location>
        <begin position="979"/>
        <end position="1047"/>
    </location>
</feature>
<keyword evidence="3 7" id="KW-0547">Nucleotide-binding</keyword>
<feature type="compositionally biased region" description="Acidic residues" evidence="8">
    <location>
        <begin position="989"/>
        <end position="1011"/>
    </location>
</feature>
<feature type="domain" description="SMC hinge" evidence="9">
    <location>
        <begin position="523"/>
        <end position="644"/>
    </location>
</feature>
<dbReference type="SUPFAM" id="SSF57997">
    <property type="entry name" value="Tropomyosin"/>
    <property type="match status" value="1"/>
</dbReference>
<dbReference type="RefSeq" id="WP_146369902.1">
    <property type="nucleotide sequence ID" value="NZ_SJPP01000001.1"/>
</dbReference>
<dbReference type="OrthoDB" id="9808768at2"/>
<dbReference type="GO" id="GO:0006260">
    <property type="term" value="P:DNA replication"/>
    <property type="evidence" value="ECO:0007669"/>
    <property type="project" value="UniProtKB-UniRule"/>
</dbReference>
<evidence type="ECO:0000256" key="1">
    <source>
        <dbReference type="ARBA" id="ARBA00004496"/>
    </source>
</evidence>
<name>A0A5C6BLU8_9PLAN</name>
<dbReference type="GO" id="GO:0030261">
    <property type="term" value="P:chromosome condensation"/>
    <property type="evidence" value="ECO:0007669"/>
    <property type="project" value="InterPro"/>
</dbReference>
<keyword evidence="11" id="KW-1185">Reference proteome</keyword>
<feature type="binding site" evidence="7">
    <location>
        <begin position="31"/>
        <end position="38"/>
    </location>
    <ligand>
        <name>ATP</name>
        <dbReference type="ChEBI" id="CHEBI:30616"/>
    </ligand>
</feature>
<dbReference type="Gene3D" id="1.20.1060.20">
    <property type="match status" value="1"/>
</dbReference>
<keyword evidence="6 7" id="KW-0238">DNA-binding</keyword>
<dbReference type="EMBL" id="SJPP01000001">
    <property type="protein sequence ID" value="TWU12431.1"/>
    <property type="molecule type" value="Genomic_DNA"/>
</dbReference>
<comment type="caution">
    <text evidence="10">The sequence shown here is derived from an EMBL/GenBank/DDBJ whole genome shotgun (WGS) entry which is preliminary data.</text>
</comment>
<evidence type="ECO:0000256" key="5">
    <source>
        <dbReference type="ARBA" id="ARBA00023054"/>
    </source>
</evidence>
<comment type="similarity">
    <text evidence="7">Belongs to the SMC family.</text>
</comment>
<comment type="subunit">
    <text evidence="7">Homodimer.</text>
</comment>
<evidence type="ECO:0000256" key="7">
    <source>
        <dbReference type="HAMAP-Rule" id="MF_01894"/>
    </source>
</evidence>
<dbReference type="HAMAP" id="MF_01894">
    <property type="entry name" value="Smc_prok"/>
    <property type="match status" value="1"/>
</dbReference>
<evidence type="ECO:0000256" key="3">
    <source>
        <dbReference type="ARBA" id="ARBA00022741"/>
    </source>
</evidence>
<dbReference type="PANTHER" id="PTHR43977">
    <property type="entry name" value="STRUCTURAL MAINTENANCE OF CHROMOSOMES PROTEIN 3"/>
    <property type="match status" value="1"/>
</dbReference>
<feature type="region of interest" description="Disordered" evidence="8">
    <location>
        <begin position="1273"/>
        <end position="1293"/>
    </location>
</feature>
<evidence type="ECO:0000313" key="10">
    <source>
        <dbReference type="EMBL" id="TWU12431.1"/>
    </source>
</evidence>
<evidence type="ECO:0000256" key="2">
    <source>
        <dbReference type="ARBA" id="ARBA00022490"/>
    </source>
</evidence>
<keyword evidence="5 7" id="KW-0175">Coiled coil</keyword>
<dbReference type="InterPro" id="IPR011890">
    <property type="entry name" value="SMC_prok"/>
</dbReference>
<dbReference type="SMART" id="SM00968">
    <property type="entry name" value="SMC_hinge"/>
    <property type="match status" value="1"/>
</dbReference>
<accession>A0A5C6BLU8</accession>
<feature type="coiled-coil region" evidence="7">
    <location>
        <begin position="895"/>
        <end position="950"/>
    </location>
</feature>
<dbReference type="Gene3D" id="3.40.50.300">
    <property type="entry name" value="P-loop containing nucleotide triphosphate hydrolases"/>
    <property type="match status" value="2"/>
</dbReference>
<dbReference type="SUPFAM" id="SSF52540">
    <property type="entry name" value="P-loop containing nucleoside triphosphate hydrolases"/>
    <property type="match status" value="1"/>
</dbReference>
<evidence type="ECO:0000259" key="9">
    <source>
        <dbReference type="SMART" id="SM00968"/>
    </source>
</evidence>
<dbReference type="InterPro" id="IPR036277">
    <property type="entry name" value="SMC_hinge_sf"/>
</dbReference>
<dbReference type="GO" id="GO:0003677">
    <property type="term" value="F:DNA binding"/>
    <property type="evidence" value="ECO:0007669"/>
    <property type="project" value="UniProtKB-UniRule"/>
</dbReference>
<evidence type="ECO:0000256" key="8">
    <source>
        <dbReference type="SAM" id="MobiDB-lite"/>
    </source>
</evidence>
<evidence type="ECO:0000256" key="6">
    <source>
        <dbReference type="ARBA" id="ARBA00023125"/>
    </source>
</evidence>
<dbReference type="Gene3D" id="1.10.287.1490">
    <property type="match status" value="1"/>
</dbReference>
<dbReference type="Pfam" id="PF02463">
    <property type="entry name" value="SMC_N"/>
    <property type="match status" value="1"/>
</dbReference>
<dbReference type="InterPro" id="IPR024704">
    <property type="entry name" value="SMC"/>
</dbReference>
<evidence type="ECO:0000256" key="4">
    <source>
        <dbReference type="ARBA" id="ARBA00022840"/>
    </source>
</evidence>
<feature type="coiled-coil region" evidence="7">
    <location>
        <begin position="164"/>
        <end position="191"/>
    </location>
</feature>
<dbReference type="InterPro" id="IPR003395">
    <property type="entry name" value="RecF/RecN/SMC_N"/>
</dbReference>
<dbReference type="GO" id="GO:0005737">
    <property type="term" value="C:cytoplasm"/>
    <property type="evidence" value="ECO:0007669"/>
    <property type="project" value="UniProtKB-SubCell"/>
</dbReference>
<feature type="coiled-coil region" evidence="7">
    <location>
        <begin position="308"/>
        <end position="388"/>
    </location>
</feature>
<keyword evidence="4 7" id="KW-0067">ATP-binding</keyword>
<dbReference type="Proteomes" id="UP000320735">
    <property type="component" value="Unassembled WGS sequence"/>
</dbReference>
<comment type="domain">
    <text evidence="7">Contains large globular domains required for ATP hydrolysis at each terminus and a third globular domain forming a flexible hinge near the middle of the molecule. These domains are separated by coiled-coil structures.</text>
</comment>
<dbReference type="GO" id="GO:0016887">
    <property type="term" value="F:ATP hydrolysis activity"/>
    <property type="evidence" value="ECO:0007669"/>
    <property type="project" value="InterPro"/>
</dbReference>
<keyword evidence="2 7" id="KW-0963">Cytoplasm</keyword>
<protein>
    <recommendedName>
        <fullName evidence="7">Chromosome partition protein Smc</fullName>
    </recommendedName>
</protein>
<dbReference type="PIRSF" id="PIRSF005719">
    <property type="entry name" value="SMC"/>
    <property type="match status" value="1"/>
</dbReference>
<dbReference type="GO" id="GO:0005524">
    <property type="term" value="F:ATP binding"/>
    <property type="evidence" value="ECO:0007669"/>
    <property type="project" value="UniProtKB-UniRule"/>
</dbReference>
<proteinExistence type="inferred from homology"/>
<feature type="compositionally biased region" description="Basic and acidic residues" evidence="8">
    <location>
        <begin position="1012"/>
        <end position="1025"/>
    </location>
</feature>
<feature type="compositionally biased region" description="Acidic residues" evidence="8">
    <location>
        <begin position="1284"/>
        <end position="1293"/>
    </location>
</feature>
<organism evidence="10 11">
    <name type="scientific">Symmachiella macrocystis</name>
    <dbReference type="NCBI Taxonomy" id="2527985"/>
    <lineage>
        <taxon>Bacteria</taxon>
        <taxon>Pseudomonadati</taxon>
        <taxon>Planctomycetota</taxon>
        <taxon>Planctomycetia</taxon>
        <taxon>Planctomycetales</taxon>
        <taxon>Planctomycetaceae</taxon>
        <taxon>Symmachiella</taxon>
    </lineage>
</organism>
<comment type="subcellular location">
    <subcellularLocation>
        <location evidence="1 7">Cytoplasm</location>
    </subcellularLocation>
</comment>
<dbReference type="InterPro" id="IPR010935">
    <property type="entry name" value="SMC_hinge"/>
</dbReference>
<feature type="coiled-coil region" evidence="7">
    <location>
        <begin position="245"/>
        <end position="272"/>
    </location>
</feature>